<proteinExistence type="predicted"/>
<evidence type="ECO:0000313" key="2">
    <source>
        <dbReference type="Proteomes" id="UP000712157"/>
    </source>
</evidence>
<evidence type="ECO:0000313" key="1">
    <source>
        <dbReference type="EMBL" id="MBU9739747.1"/>
    </source>
</evidence>
<reference evidence="1" key="1">
    <citation type="submission" date="2021-06" db="EMBL/GenBank/DDBJ databases">
        <title>Description of novel taxa of the family Lachnospiraceae.</title>
        <authorList>
            <person name="Chaplin A.V."/>
            <person name="Sokolova S.R."/>
            <person name="Pikina A.P."/>
            <person name="Korzhanova M."/>
            <person name="Belova V."/>
            <person name="Korostin D."/>
            <person name="Efimov B.A."/>
        </authorList>
    </citation>
    <scope>NUCLEOTIDE SEQUENCE</scope>
    <source>
        <strain evidence="1">ASD5720</strain>
    </source>
</reference>
<keyword evidence="2" id="KW-1185">Reference proteome</keyword>
<accession>A0A949K9J9</accession>
<gene>
    <name evidence="1" type="ORF">KTH89_24830</name>
</gene>
<feature type="non-terminal residue" evidence="1">
    <location>
        <position position="1"/>
    </location>
</feature>
<dbReference type="EMBL" id="JAHQCW010000109">
    <property type="protein sequence ID" value="MBU9739747.1"/>
    <property type="molecule type" value="Genomic_DNA"/>
</dbReference>
<comment type="caution">
    <text evidence="1">The sequence shown here is derived from an EMBL/GenBank/DDBJ whole genome shotgun (WGS) entry which is preliminary data.</text>
</comment>
<dbReference type="Proteomes" id="UP000712157">
    <property type="component" value="Unassembled WGS sequence"/>
</dbReference>
<sequence>CSQTYSCTGFSRLTFVTYLATQIDVLGSKNAQVDIIVERLSGTRNLMPVKGINVSERLPLREQWRNEVIKQSDVSSILINALPARYE</sequence>
<protein>
    <submittedName>
        <fullName evidence="1">Uncharacterized protein</fullName>
    </submittedName>
</protein>
<dbReference type="RefSeq" id="WP_238723472.1">
    <property type="nucleotide sequence ID" value="NZ_JAHQCW010000109.1"/>
</dbReference>
<name>A0A949K9J9_9FIRM</name>
<dbReference type="AlphaFoldDB" id="A0A949K9J9"/>
<organism evidence="1 2">
    <name type="scientific">Diplocloster agilis</name>
    <dbReference type="NCBI Taxonomy" id="2850323"/>
    <lineage>
        <taxon>Bacteria</taxon>
        <taxon>Bacillati</taxon>
        <taxon>Bacillota</taxon>
        <taxon>Clostridia</taxon>
        <taxon>Lachnospirales</taxon>
        <taxon>Lachnospiraceae</taxon>
        <taxon>Diplocloster</taxon>
    </lineage>
</organism>